<dbReference type="Proteomes" id="UP001377168">
    <property type="component" value="Unassembled WGS sequence"/>
</dbReference>
<evidence type="ECO:0000313" key="2">
    <source>
        <dbReference type="Proteomes" id="UP001377168"/>
    </source>
</evidence>
<name>A0ACC6PRT9_9ACTN</name>
<reference evidence="1" key="1">
    <citation type="submission" date="2024-03" db="EMBL/GenBank/DDBJ databases">
        <title>Novel Streptomyces species of biotechnological and ecological value are a feature of Machair soil.</title>
        <authorList>
            <person name="Prole J.R."/>
            <person name="Goodfellow M."/>
            <person name="Allenby N."/>
            <person name="Ward A.C."/>
        </authorList>
    </citation>
    <scope>NUCLEOTIDE SEQUENCE</scope>
    <source>
        <strain evidence="1">MS2.AVA.5</strain>
    </source>
</reference>
<keyword evidence="2" id="KW-1185">Reference proteome</keyword>
<gene>
    <name evidence="1" type="primary">fxsA</name>
    <name evidence="1" type="ORF">WKI67_11750</name>
</gene>
<evidence type="ECO:0000313" key="1">
    <source>
        <dbReference type="EMBL" id="MEJ8634061.1"/>
    </source>
</evidence>
<protein>
    <submittedName>
        <fullName evidence="1">FxSxx-COOH cyclophane-containing RiPP peptide</fullName>
    </submittedName>
</protein>
<proteinExistence type="predicted"/>
<sequence length="54" mass="5761">MTMQTSRSFAAAKKNRIPLAQIDVRGGDAAKKLARVTPAAADRTVRISSFNSAL</sequence>
<organism evidence="1 2">
    <name type="scientific">Streptomyces achmelvichensis</name>
    <dbReference type="NCBI Taxonomy" id="3134111"/>
    <lineage>
        <taxon>Bacteria</taxon>
        <taxon>Bacillati</taxon>
        <taxon>Actinomycetota</taxon>
        <taxon>Actinomycetes</taxon>
        <taxon>Kitasatosporales</taxon>
        <taxon>Streptomycetaceae</taxon>
        <taxon>Streptomyces</taxon>
    </lineage>
</organism>
<dbReference type="EMBL" id="JBBKAJ010000022">
    <property type="protein sequence ID" value="MEJ8634061.1"/>
    <property type="molecule type" value="Genomic_DNA"/>
</dbReference>
<comment type="caution">
    <text evidence="1">The sequence shown here is derived from an EMBL/GenBank/DDBJ whole genome shotgun (WGS) entry which is preliminary data.</text>
</comment>
<accession>A0ACC6PRT9</accession>